<sequence length="384" mass="43036">MRGAMTNINLKQEGEIVVNGKKSLRQKLADFWSKKRNRVIVIIYIIVIILVALAVGFYFLIFKNDTSVLNLNINKTEEKPALYASLLDGTMVNSEDANRHPLGVMVENHVDARPQSGLSQTSIVYEAIAEGGITRFLAVFGPKGAETVGPVRSARTYYVDWIRELNGYYAHVGGNYDALQLIKSVGILDLDQFSNPSAYWRDRSRKVASEHTMYTNTSKLYGVASDKKYTTANTFVPYTFKTEPEADKIVPTYQTISVNFGNANYNVVYNYNQSSNSYLRSLAGKPHIDALNNHQLATKNIVIQAVNWRPTVTAINEHGYIIDTVGSGTATVFQDGNKIEATWKKDNENSRTRFYDKKTGAEIQFNPGQTWIEIIPPDQSFVSS</sequence>
<dbReference type="SUPFAM" id="SSF159774">
    <property type="entry name" value="YerB-like"/>
    <property type="match status" value="1"/>
</dbReference>
<evidence type="ECO:0000259" key="2">
    <source>
        <dbReference type="Pfam" id="PF11258"/>
    </source>
</evidence>
<dbReference type="Proteomes" id="UP000229896">
    <property type="component" value="Unassembled WGS sequence"/>
</dbReference>
<dbReference type="EMBL" id="PEXI01000057">
    <property type="protein sequence ID" value="PIU24290.1"/>
    <property type="molecule type" value="Genomic_DNA"/>
</dbReference>
<dbReference type="Pfam" id="PF17479">
    <property type="entry name" value="DUF3048_C"/>
    <property type="match status" value="1"/>
</dbReference>
<dbReference type="InterPro" id="IPR021416">
    <property type="entry name" value="DUF3048_N"/>
</dbReference>
<dbReference type="Pfam" id="PF11258">
    <property type="entry name" value="DUF3048"/>
    <property type="match status" value="1"/>
</dbReference>
<evidence type="ECO:0000259" key="3">
    <source>
        <dbReference type="Pfam" id="PF17479"/>
    </source>
</evidence>
<name>A0A2M6YC78_9BACT</name>
<feature type="domain" description="DUF3048" evidence="3">
    <location>
        <begin position="256"/>
        <end position="372"/>
    </location>
</feature>
<keyword evidence="1" id="KW-0812">Transmembrane</keyword>
<evidence type="ECO:0000256" key="1">
    <source>
        <dbReference type="SAM" id="Phobius"/>
    </source>
</evidence>
<keyword evidence="1" id="KW-0472">Membrane</keyword>
<feature type="transmembrane region" description="Helical" evidence="1">
    <location>
        <begin position="39"/>
        <end position="61"/>
    </location>
</feature>
<evidence type="ECO:0008006" key="6">
    <source>
        <dbReference type="Google" id="ProtNLM"/>
    </source>
</evidence>
<evidence type="ECO:0000313" key="5">
    <source>
        <dbReference type="Proteomes" id="UP000229896"/>
    </source>
</evidence>
<organism evidence="4 5">
    <name type="scientific">Candidatus Berkelbacteria bacterium CG08_land_8_20_14_0_20_39_8</name>
    <dbReference type="NCBI Taxonomy" id="1974511"/>
    <lineage>
        <taxon>Bacteria</taxon>
        <taxon>Candidatus Berkelbacteria</taxon>
    </lineage>
</organism>
<dbReference type="AlphaFoldDB" id="A0A2M6YC78"/>
<dbReference type="InterPro" id="IPR023158">
    <property type="entry name" value="YerB-like_sf"/>
</dbReference>
<comment type="caution">
    <text evidence="4">The sequence shown here is derived from an EMBL/GenBank/DDBJ whole genome shotgun (WGS) entry which is preliminary data.</text>
</comment>
<accession>A0A2M6YC78</accession>
<keyword evidence="1" id="KW-1133">Transmembrane helix</keyword>
<feature type="domain" description="DUF3048" evidence="2">
    <location>
        <begin position="90"/>
        <end position="229"/>
    </location>
</feature>
<evidence type="ECO:0000313" key="4">
    <source>
        <dbReference type="EMBL" id="PIU24290.1"/>
    </source>
</evidence>
<proteinExistence type="predicted"/>
<dbReference type="InterPro" id="IPR035328">
    <property type="entry name" value="DUF3048_C"/>
</dbReference>
<protein>
    <recommendedName>
        <fullName evidence="6">DUF3048 domain-containing protein</fullName>
    </recommendedName>
</protein>
<gene>
    <name evidence="4" type="ORF">COT12_01785</name>
</gene>
<reference evidence="5" key="1">
    <citation type="submission" date="2017-09" db="EMBL/GenBank/DDBJ databases">
        <title>Depth-based differentiation of microbial function through sediment-hosted aquifers and enrichment of novel symbionts in the deep terrestrial subsurface.</title>
        <authorList>
            <person name="Probst A.J."/>
            <person name="Ladd B."/>
            <person name="Jarett J.K."/>
            <person name="Geller-Mcgrath D.E."/>
            <person name="Sieber C.M.K."/>
            <person name="Emerson J.B."/>
            <person name="Anantharaman K."/>
            <person name="Thomas B.C."/>
            <person name="Malmstrom R."/>
            <person name="Stieglmeier M."/>
            <person name="Klingl A."/>
            <person name="Woyke T."/>
            <person name="Ryan C.M."/>
            <person name="Banfield J.F."/>
        </authorList>
    </citation>
    <scope>NUCLEOTIDE SEQUENCE [LARGE SCALE GENOMIC DNA]</scope>
</reference>
<dbReference type="Gene3D" id="3.50.90.10">
    <property type="entry name" value="YerB-like"/>
    <property type="match status" value="1"/>
</dbReference>